<evidence type="ECO:0000259" key="3">
    <source>
        <dbReference type="PROSITE" id="PS52009"/>
    </source>
</evidence>
<comment type="similarity">
    <text evidence="1">Belongs to the glycosyl hydrolase 84 family.</text>
</comment>
<organism evidence="4">
    <name type="scientific">Streptomyces sp. NBC_00093</name>
    <dbReference type="NCBI Taxonomy" id="2975649"/>
    <lineage>
        <taxon>Bacteria</taxon>
        <taxon>Bacillati</taxon>
        <taxon>Actinomycetota</taxon>
        <taxon>Actinomycetes</taxon>
        <taxon>Kitasatosporales</taxon>
        <taxon>Streptomycetaceae</taxon>
        <taxon>Streptomyces</taxon>
    </lineage>
</organism>
<name>A0AAU2AIX4_9ACTN</name>
<dbReference type="Pfam" id="PF07555">
    <property type="entry name" value="NAGidase"/>
    <property type="match status" value="1"/>
</dbReference>
<proteinExistence type="inferred from homology"/>
<feature type="region of interest" description="Disordered" evidence="2">
    <location>
        <begin position="99"/>
        <end position="126"/>
    </location>
</feature>
<accession>A0AAU2AIX4</accession>
<feature type="compositionally biased region" description="Pro residues" evidence="2">
    <location>
        <begin position="116"/>
        <end position="126"/>
    </location>
</feature>
<evidence type="ECO:0000256" key="1">
    <source>
        <dbReference type="PROSITE-ProRule" id="PRU01353"/>
    </source>
</evidence>
<dbReference type="GO" id="GO:0016798">
    <property type="term" value="F:hydrolase activity, acting on glycosyl bonds"/>
    <property type="evidence" value="ECO:0007669"/>
    <property type="project" value="UniProtKB-KW"/>
</dbReference>
<dbReference type="PROSITE" id="PS52009">
    <property type="entry name" value="GH84"/>
    <property type="match status" value="1"/>
</dbReference>
<evidence type="ECO:0000313" key="4">
    <source>
        <dbReference type="EMBL" id="WTT23458.1"/>
    </source>
</evidence>
<sequence length="126" mass="13590">MAPRSGADRNRLCSRRRGRQSSPADMAALTRRFRQLWDLGVRAFAVPLDDIDISRWNCARDRTAYGSGTAAVARAQADLLNRVQRGFLGTRKGAAPLITVPTEYTGGPAPARTGAPSPPGSTRPSR</sequence>
<dbReference type="EMBL" id="CP108222">
    <property type="protein sequence ID" value="WTT23458.1"/>
    <property type="molecule type" value="Genomic_DNA"/>
</dbReference>
<dbReference type="AlphaFoldDB" id="A0AAU2AIX4"/>
<feature type="domain" description="GH84" evidence="3">
    <location>
        <begin position="1"/>
        <end position="126"/>
    </location>
</feature>
<dbReference type="Gene3D" id="3.20.20.80">
    <property type="entry name" value="Glycosidases"/>
    <property type="match status" value="1"/>
</dbReference>
<keyword evidence="1" id="KW-0378">Hydrolase</keyword>
<gene>
    <name evidence="4" type="ORF">OHA22_12925</name>
</gene>
<feature type="region of interest" description="Disordered" evidence="2">
    <location>
        <begin position="1"/>
        <end position="24"/>
    </location>
</feature>
<dbReference type="SUPFAM" id="SSF51445">
    <property type="entry name" value="(Trans)glycosidases"/>
    <property type="match status" value="1"/>
</dbReference>
<dbReference type="InterPro" id="IPR011496">
    <property type="entry name" value="O-GlcNAcase_cat"/>
</dbReference>
<feature type="compositionally biased region" description="Basic and acidic residues" evidence="2">
    <location>
        <begin position="1"/>
        <end position="11"/>
    </location>
</feature>
<reference evidence="4" key="1">
    <citation type="submission" date="2022-10" db="EMBL/GenBank/DDBJ databases">
        <title>The complete genomes of actinobacterial strains from the NBC collection.</title>
        <authorList>
            <person name="Joergensen T.S."/>
            <person name="Alvarez Arevalo M."/>
            <person name="Sterndorff E.B."/>
            <person name="Faurdal D."/>
            <person name="Vuksanovic O."/>
            <person name="Mourched A.-S."/>
            <person name="Charusanti P."/>
            <person name="Shaw S."/>
            <person name="Blin K."/>
            <person name="Weber T."/>
        </authorList>
    </citation>
    <scope>NUCLEOTIDE SEQUENCE</scope>
    <source>
        <strain evidence="4">NBC_00093</strain>
    </source>
</reference>
<keyword evidence="1" id="KW-0326">Glycosidase</keyword>
<protein>
    <submittedName>
        <fullName evidence="4">Protein O-GlcNAcase</fullName>
    </submittedName>
</protein>
<evidence type="ECO:0000256" key="2">
    <source>
        <dbReference type="SAM" id="MobiDB-lite"/>
    </source>
</evidence>
<dbReference type="InterPro" id="IPR017853">
    <property type="entry name" value="GH"/>
</dbReference>
<feature type="active site" description="Proton donor" evidence="1">
    <location>
        <position position="50"/>
    </location>
</feature>